<dbReference type="InterPro" id="IPR002372">
    <property type="entry name" value="PQQ_rpt_dom"/>
</dbReference>
<feature type="domain" description="Pyrrolo-quinoline quinone repeat" evidence="2">
    <location>
        <begin position="92"/>
        <end position="354"/>
    </location>
</feature>
<proteinExistence type="predicted"/>
<name>A0A0I9YQF7_FUSFU</name>
<gene>
    <name evidence="3" type="ORF">C2S_10330</name>
</gene>
<dbReference type="InterPro" id="IPR015943">
    <property type="entry name" value="WD40/YVTN_repeat-like_dom_sf"/>
</dbReference>
<dbReference type="Pfam" id="PF13360">
    <property type="entry name" value="PQQ_2"/>
    <property type="match status" value="1"/>
</dbReference>
<dbReference type="AlphaFoldDB" id="A0A0I9YQF7"/>
<protein>
    <recommendedName>
        <fullName evidence="2">Pyrrolo-quinoline quinone repeat domain-containing protein</fullName>
    </recommendedName>
</protein>
<evidence type="ECO:0000313" key="3">
    <source>
        <dbReference type="EMBL" id="VTT76326.1"/>
    </source>
</evidence>
<comment type="caution">
    <text evidence="3">The sequence shown here is derived from an EMBL/GenBank/DDBJ whole genome shotgun (WGS) entry which is preliminary data.</text>
</comment>
<sequence>MSTITTSPINHGPHGTSPAGSDTLSTDTVKHAPVMTLAEVPIEPTNVMEGDVHTEGAMGVKDHLPILWYLSPPGAQGVNTVATEDYLYVGHRGRVYRLSRLTGVVQAEQELKNYGFEEVSVAISEDRSLLFIATNGKLVSLDPMSLEPRWSKEVPDSNRRIRILLTNDRIYTGSGGTVHVWTLNGAHINRRSIDQDGFDIRFDISSDNGLLVAGTRGFIRAYKLPDLSSTRWDEDVSDKGGSEPTSVVYGSDFVYAANIGWVYQLRATDGVVLKKRDFSKSAGSYEVNLALDKTSNRLYAGCNGYGICMDATSMETFYKTSLPGAGWNITSVVSTGRSAVFGCKGRVFQLDTSGKVVAQNNLDGYGNGNTSLTFCGPDRLWACPDGYVVAMIMLVVP</sequence>
<organism evidence="3 4">
    <name type="scientific">Fusarium fujikuroi</name>
    <name type="common">Bakanae and foot rot disease fungus</name>
    <name type="synonym">Gibberella fujikuroi</name>
    <dbReference type="NCBI Taxonomy" id="5127"/>
    <lineage>
        <taxon>Eukaryota</taxon>
        <taxon>Fungi</taxon>
        <taxon>Dikarya</taxon>
        <taxon>Ascomycota</taxon>
        <taxon>Pezizomycotina</taxon>
        <taxon>Sordariomycetes</taxon>
        <taxon>Hypocreomycetidae</taxon>
        <taxon>Hypocreales</taxon>
        <taxon>Nectriaceae</taxon>
        <taxon>Fusarium</taxon>
        <taxon>Fusarium fujikuroi species complex</taxon>
    </lineage>
</organism>
<dbReference type="SUPFAM" id="SSF69322">
    <property type="entry name" value="Tricorn protease domain 2"/>
    <property type="match status" value="1"/>
</dbReference>
<evidence type="ECO:0000256" key="1">
    <source>
        <dbReference type="SAM" id="MobiDB-lite"/>
    </source>
</evidence>
<dbReference type="Proteomes" id="UP000760494">
    <property type="component" value="Unassembled WGS sequence"/>
</dbReference>
<feature type="region of interest" description="Disordered" evidence="1">
    <location>
        <begin position="1"/>
        <end position="26"/>
    </location>
</feature>
<evidence type="ECO:0000313" key="4">
    <source>
        <dbReference type="Proteomes" id="UP000760494"/>
    </source>
</evidence>
<accession>A0A0I9YQF7</accession>
<reference evidence="3" key="1">
    <citation type="submission" date="2019-05" db="EMBL/GenBank/DDBJ databases">
        <authorList>
            <person name="Piombo E."/>
        </authorList>
    </citation>
    <scope>NUCLEOTIDE SEQUENCE</scope>
    <source>
        <strain evidence="3">C2S</strain>
    </source>
</reference>
<evidence type="ECO:0000259" key="2">
    <source>
        <dbReference type="Pfam" id="PF13360"/>
    </source>
</evidence>
<dbReference type="Gene3D" id="2.130.10.10">
    <property type="entry name" value="YVTN repeat-like/Quinoprotein amine dehydrogenase"/>
    <property type="match status" value="2"/>
</dbReference>
<dbReference type="EMBL" id="CABFJX010000383">
    <property type="protein sequence ID" value="VTT76326.1"/>
    <property type="molecule type" value="Genomic_DNA"/>
</dbReference>